<keyword evidence="2" id="KW-0472">Membrane</keyword>
<evidence type="ECO:0000256" key="2">
    <source>
        <dbReference type="SAM" id="Phobius"/>
    </source>
</evidence>
<evidence type="ECO:0000313" key="3">
    <source>
        <dbReference type="EMBL" id="MFB9575214.1"/>
    </source>
</evidence>
<evidence type="ECO:0000256" key="1">
    <source>
        <dbReference type="SAM" id="MobiDB-lite"/>
    </source>
</evidence>
<keyword evidence="2" id="KW-0812">Transmembrane</keyword>
<feature type="region of interest" description="Disordered" evidence="1">
    <location>
        <begin position="135"/>
        <end position="180"/>
    </location>
</feature>
<feature type="transmembrane region" description="Helical" evidence="2">
    <location>
        <begin position="20"/>
        <end position="44"/>
    </location>
</feature>
<feature type="compositionally biased region" description="Pro residues" evidence="1">
    <location>
        <begin position="153"/>
        <end position="165"/>
    </location>
</feature>
<feature type="transmembrane region" description="Helical" evidence="2">
    <location>
        <begin position="85"/>
        <end position="106"/>
    </location>
</feature>
<reference evidence="3 4" key="1">
    <citation type="submission" date="2024-09" db="EMBL/GenBank/DDBJ databases">
        <authorList>
            <person name="Sun Q."/>
            <person name="Mori K."/>
        </authorList>
    </citation>
    <scope>NUCLEOTIDE SEQUENCE [LARGE SCALE GENOMIC DNA]</scope>
    <source>
        <strain evidence="3 4">JCM 3331</strain>
    </source>
</reference>
<comment type="caution">
    <text evidence="3">The sequence shown here is derived from an EMBL/GenBank/DDBJ whole genome shotgun (WGS) entry which is preliminary data.</text>
</comment>
<organism evidence="3 4">
    <name type="scientific">Streptomyces yanii</name>
    <dbReference type="NCBI Taxonomy" id="78510"/>
    <lineage>
        <taxon>Bacteria</taxon>
        <taxon>Bacillati</taxon>
        <taxon>Actinomycetota</taxon>
        <taxon>Actinomycetes</taxon>
        <taxon>Kitasatosporales</taxon>
        <taxon>Streptomycetaceae</taxon>
        <taxon>Streptomyces</taxon>
    </lineage>
</organism>
<dbReference type="RefSeq" id="WP_345517729.1">
    <property type="nucleotide sequence ID" value="NZ_BAAAXD010000045.1"/>
</dbReference>
<dbReference type="Proteomes" id="UP001589710">
    <property type="component" value="Unassembled WGS sequence"/>
</dbReference>
<protein>
    <recommendedName>
        <fullName evidence="5">Integral membrane protein</fullName>
    </recommendedName>
</protein>
<proteinExistence type="predicted"/>
<keyword evidence="4" id="KW-1185">Reference proteome</keyword>
<gene>
    <name evidence="3" type="ORF">ACFFTL_23715</name>
</gene>
<dbReference type="EMBL" id="JBHMCG010000098">
    <property type="protein sequence ID" value="MFB9575214.1"/>
    <property type="molecule type" value="Genomic_DNA"/>
</dbReference>
<accession>A0ABV5RE96</accession>
<keyword evidence="2" id="KW-1133">Transmembrane helix</keyword>
<feature type="transmembrane region" description="Helical" evidence="2">
    <location>
        <begin position="56"/>
        <end position="73"/>
    </location>
</feature>
<evidence type="ECO:0008006" key="5">
    <source>
        <dbReference type="Google" id="ProtNLM"/>
    </source>
</evidence>
<name>A0ABV5RE96_9ACTN</name>
<sequence>MYAPGHPPTPQRRVPSRAWIVSMRVLFVVLAVGSIGLLLWAPLLRLAIVRRRASDWWLTGAGFVLVCVLLPIIGREDTNPDANGIDFFFIPLLLVAIVAACAYYLYRDIRHYEQLTKQQFGGGYPPPVPGYGYMTTAPMHQSLPPRPQQYAQPQPPQYRPQPQPHPQSVQPAPTPPHRIDQVRAELDELSDLLRHEEDR</sequence>
<evidence type="ECO:0000313" key="4">
    <source>
        <dbReference type="Proteomes" id="UP001589710"/>
    </source>
</evidence>